<dbReference type="Gene3D" id="1.10.8.540">
    <property type="entry name" value="FHIPEP family, domain 3"/>
    <property type="match status" value="1"/>
</dbReference>
<dbReference type="InterPro" id="IPR042193">
    <property type="entry name" value="FHIPEP_3"/>
</dbReference>
<sequence length="701" mass="75805">MSQSSNAPLSSKIDYSKFAKQGDLLLAGGVVVILFVMLIPLPTFFIDFMLTVSISLGLVVLVTSMFMESPLEFSIFPTLLLVTTLLRLALNVATTRAILLHGDEGTDAAGSVIQSFGEFVVGGNYVIGIVIFLILFLLNKQVIVTGTTRIAEVAARFTLDAMPGKQMAVEADLNAGLITEEEANEKRQYMRREADFYGAMDGAGKFVSGDVNAGFMITCINIIGGFLIGIIQKDMEWMDAAQTYTLLTIGDGLVATIPSLIISTSAGIIVSRAAAEAKMGEEFIGQLSFHYRALKLVSGILLIFAIVPGMPTLPFLLLAAITFGVGHLSQKRFAHLEVQADDSASSGSEQATLDTPEEVQALLPLDQLELEVGYGLIPLVDEEQSGNLLSRIRSIRRQFALDMGVVVPSLHLRDNLQLKPGEYRVVIKGNPVAQAELLIDHYLAMDPGDAKHRIEGVETVEPAFNLPAVWIPEAQKEEAMLAGYTVVDPSTVIATHLTEVFRRNLHEFLGRQEVQELLDNLSKRAPKAVESLVPGVLSLGGVQKVLQSLVEENVSIRDLLTIVETLADYGVATQDPPQLTEFVRAKMGRTIIKPYVGEDGTLSIITMSPQIDEILAGAMRPAEQGGYLALEPGVAQQIIQAINRSTEDAMVADGTPVLLVSPQIRSQFAQLLTRFIPTLPVISQAEIPADVKIQSAATVEL</sequence>
<dbReference type="PIRSF" id="PIRSF005419">
    <property type="entry name" value="FlhA"/>
    <property type="match status" value="1"/>
</dbReference>
<accession>A0A2C8F4S2</accession>
<evidence type="ECO:0000256" key="5">
    <source>
        <dbReference type="ARBA" id="ARBA00022989"/>
    </source>
</evidence>
<dbReference type="AlphaFoldDB" id="A0A2C8F4S2"/>
<dbReference type="Gene3D" id="3.40.50.12790">
    <property type="entry name" value="FHIPEP family, domain 4"/>
    <property type="match status" value="1"/>
</dbReference>
<dbReference type="Proteomes" id="UP000219215">
    <property type="component" value="Chromosome DPRO"/>
</dbReference>
<evidence type="ECO:0000313" key="8">
    <source>
        <dbReference type="EMBL" id="SOB57087.1"/>
    </source>
</evidence>
<protein>
    <recommendedName>
        <fullName evidence="7">Flagellar biosynthesis protein FlhA</fullName>
    </recommendedName>
</protein>
<comment type="caution">
    <text evidence="7">Lacks conserved residue(s) required for the propagation of feature annotation.</text>
</comment>
<keyword evidence="5 7" id="KW-1133">Transmembrane helix</keyword>
<evidence type="ECO:0000256" key="1">
    <source>
        <dbReference type="ARBA" id="ARBA00004651"/>
    </source>
</evidence>
<keyword evidence="8" id="KW-0969">Cilium</keyword>
<feature type="transmembrane region" description="Helical" evidence="7">
    <location>
        <begin position="213"/>
        <end position="232"/>
    </location>
</feature>
<evidence type="ECO:0000256" key="6">
    <source>
        <dbReference type="ARBA" id="ARBA00023136"/>
    </source>
</evidence>
<evidence type="ECO:0000256" key="4">
    <source>
        <dbReference type="ARBA" id="ARBA00022692"/>
    </source>
</evidence>
<evidence type="ECO:0000256" key="2">
    <source>
        <dbReference type="ARBA" id="ARBA00008835"/>
    </source>
</evidence>
<evidence type="ECO:0000313" key="9">
    <source>
        <dbReference type="Proteomes" id="UP000219215"/>
    </source>
</evidence>
<dbReference type="NCBIfam" id="TIGR01398">
    <property type="entry name" value="FlhA"/>
    <property type="match status" value="1"/>
</dbReference>
<comment type="function">
    <text evidence="7">Required for formation of the rod structure of the flagellar apparatus. Together with FliI and FliH, may constitute the export apparatus of flagellin.</text>
</comment>
<feature type="transmembrane region" description="Helical" evidence="7">
    <location>
        <begin position="48"/>
        <end position="67"/>
    </location>
</feature>
<dbReference type="EMBL" id="LT907975">
    <property type="protein sequence ID" value="SOB57087.1"/>
    <property type="molecule type" value="Genomic_DNA"/>
</dbReference>
<dbReference type="InterPro" id="IPR006301">
    <property type="entry name" value="FlhA"/>
</dbReference>
<keyword evidence="8" id="KW-0282">Flagellum</keyword>
<dbReference type="InterPro" id="IPR001712">
    <property type="entry name" value="T3SS_FHIPEP"/>
</dbReference>
<feature type="transmembrane region" description="Helical" evidence="7">
    <location>
        <begin position="252"/>
        <end position="275"/>
    </location>
</feature>
<dbReference type="PANTHER" id="PTHR30161:SF1">
    <property type="entry name" value="FLAGELLAR BIOSYNTHESIS PROTEIN FLHA-RELATED"/>
    <property type="match status" value="1"/>
</dbReference>
<feature type="transmembrane region" description="Helical" evidence="7">
    <location>
        <begin position="119"/>
        <end position="139"/>
    </location>
</feature>
<comment type="similarity">
    <text evidence="2 7">Belongs to the FHIPEP (flagella/HR/invasion proteins export pore) family.</text>
</comment>
<evidence type="ECO:0000256" key="3">
    <source>
        <dbReference type="ARBA" id="ARBA00022475"/>
    </source>
</evidence>
<keyword evidence="3 7" id="KW-1003">Cell membrane</keyword>
<feature type="transmembrane region" description="Helical" evidence="7">
    <location>
        <begin position="296"/>
        <end position="323"/>
    </location>
</feature>
<comment type="subcellular location">
    <subcellularLocation>
        <location evidence="1 7">Cell membrane</location>
        <topology evidence="1 7">Multi-pass membrane protein</topology>
    </subcellularLocation>
</comment>
<dbReference type="GO" id="GO:0009306">
    <property type="term" value="P:protein secretion"/>
    <property type="evidence" value="ECO:0007669"/>
    <property type="project" value="InterPro"/>
</dbReference>
<keyword evidence="4 7" id="KW-0812">Transmembrane</keyword>
<keyword evidence="7" id="KW-1006">Bacterial flagellum protein export</keyword>
<dbReference type="InterPro" id="IPR042194">
    <property type="entry name" value="FHIPEP_1"/>
</dbReference>
<keyword evidence="6 7" id="KW-0472">Membrane</keyword>
<keyword evidence="7" id="KW-0653">Protein transport</keyword>
<dbReference type="PRINTS" id="PR00949">
    <property type="entry name" value="TYPE3IMAPROT"/>
</dbReference>
<organism evidence="8 9">
    <name type="scientific">Pseudodesulfovibrio profundus</name>
    <dbReference type="NCBI Taxonomy" id="57320"/>
    <lineage>
        <taxon>Bacteria</taxon>
        <taxon>Pseudomonadati</taxon>
        <taxon>Thermodesulfobacteriota</taxon>
        <taxon>Desulfovibrionia</taxon>
        <taxon>Desulfovibrionales</taxon>
        <taxon>Desulfovibrionaceae</taxon>
    </lineage>
</organism>
<keyword evidence="8" id="KW-0966">Cell projection</keyword>
<dbReference type="KEGG" id="pprf:DPRO_0208"/>
<dbReference type="OrthoDB" id="9759185at2"/>
<keyword evidence="7" id="KW-0813">Transport</keyword>
<dbReference type="Gene3D" id="3.40.30.60">
    <property type="entry name" value="FHIPEP family, domain 1"/>
    <property type="match status" value="1"/>
</dbReference>
<dbReference type="PANTHER" id="PTHR30161">
    <property type="entry name" value="FLAGELLAR EXPORT PROTEIN, MEMBRANE FLHA SUBUNIT-RELATED"/>
    <property type="match status" value="1"/>
</dbReference>
<reference evidence="9" key="1">
    <citation type="submission" date="2017-09" db="EMBL/GenBank/DDBJ databases">
        <authorList>
            <person name="Regsiter A."/>
            <person name="William W."/>
        </authorList>
    </citation>
    <scope>NUCLEOTIDE SEQUENCE [LARGE SCALE GENOMIC DNA]</scope>
    <source>
        <strain evidence="9">500-1</strain>
    </source>
</reference>
<dbReference type="Pfam" id="PF00771">
    <property type="entry name" value="FHIPEP"/>
    <property type="match status" value="1"/>
</dbReference>
<gene>
    <name evidence="7 8" type="primary">flhA</name>
    <name evidence="8" type="ORF">DPRO_0208</name>
</gene>
<dbReference type="GO" id="GO:0044780">
    <property type="term" value="P:bacterial-type flagellum assembly"/>
    <property type="evidence" value="ECO:0007669"/>
    <property type="project" value="InterPro"/>
</dbReference>
<name>A0A2C8F4S2_9BACT</name>
<dbReference type="GO" id="GO:0005886">
    <property type="term" value="C:plasma membrane"/>
    <property type="evidence" value="ECO:0007669"/>
    <property type="project" value="UniProtKB-SubCell"/>
</dbReference>
<keyword evidence="7" id="KW-1005">Bacterial flagellum biogenesis</keyword>
<dbReference type="InterPro" id="IPR042196">
    <property type="entry name" value="FHIPEP_4"/>
</dbReference>
<feature type="transmembrane region" description="Helical" evidence="7">
    <location>
        <begin position="24"/>
        <end position="42"/>
    </location>
</feature>
<keyword evidence="9" id="KW-1185">Reference proteome</keyword>
<proteinExistence type="inferred from homology"/>
<dbReference type="RefSeq" id="WP_097010399.1">
    <property type="nucleotide sequence ID" value="NZ_LT907975.1"/>
</dbReference>
<evidence type="ECO:0000256" key="7">
    <source>
        <dbReference type="RuleBase" id="RU364093"/>
    </source>
</evidence>